<accession>A0A4U1B9N4</accession>
<dbReference type="UniPathway" id="UPA00028">
    <property type="reaction ID" value="UER00004"/>
</dbReference>
<evidence type="ECO:0000256" key="2">
    <source>
        <dbReference type="ARBA" id="ARBA00007870"/>
    </source>
</evidence>
<dbReference type="InterPro" id="IPR036291">
    <property type="entry name" value="NAD(P)-bd_dom_sf"/>
</dbReference>
<evidence type="ECO:0000256" key="7">
    <source>
        <dbReference type="ARBA" id="ARBA00023002"/>
    </source>
</evidence>
<keyword evidence="7 10" id="KW-0560">Oxidoreductase</keyword>
<dbReference type="SUPFAM" id="SSF48179">
    <property type="entry name" value="6-phosphogluconate dehydrogenase C-terminal domain-like"/>
    <property type="match status" value="1"/>
</dbReference>
<evidence type="ECO:0000259" key="12">
    <source>
        <dbReference type="Pfam" id="PF08546"/>
    </source>
</evidence>
<keyword evidence="6 10" id="KW-0521">NADP</keyword>
<feature type="domain" description="Ketopantoate reductase C-terminal" evidence="12">
    <location>
        <begin position="175"/>
        <end position="296"/>
    </location>
</feature>
<evidence type="ECO:0000256" key="10">
    <source>
        <dbReference type="RuleBase" id="RU362068"/>
    </source>
</evidence>
<dbReference type="OrthoDB" id="6530772at2"/>
<dbReference type="InterPro" id="IPR013328">
    <property type="entry name" value="6PGD_dom2"/>
</dbReference>
<dbReference type="InterPro" id="IPR003710">
    <property type="entry name" value="ApbA"/>
</dbReference>
<protein>
    <recommendedName>
        <fullName evidence="4 10">2-dehydropantoate 2-reductase</fullName>
        <ecNumber evidence="3 10">1.1.1.169</ecNumber>
    </recommendedName>
    <alternativeName>
        <fullName evidence="8 10">Ketopantoate reductase</fullName>
    </alternativeName>
</protein>
<reference evidence="13 14" key="1">
    <citation type="submission" date="2019-04" db="EMBL/GenBank/DDBJ databases">
        <title>Thalassotalea guangxiensis sp. nov., isolated from sediment of the coastal wetland.</title>
        <authorList>
            <person name="Zheng S."/>
            <person name="Zhang D."/>
        </authorList>
    </citation>
    <scope>NUCLEOTIDE SEQUENCE [LARGE SCALE GENOMIC DNA]</scope>
    <source>
        <strain evidence="13 14">ZS-4</strain>
    </source>
</reference>
<keyword evidence="14" id="KW-1185">Reference proteome</keyword>
<dbReference type="Pfam" id="PF02558">
    <property type="entry name" value="ApbA"/>
    <property type="match status" value="1"/>
</dbReference>
<evidence type="ECO:0000256" key="9">
    <source>
        <dbReference type="ARBA" id="ARBA00048793"/>
    </source>
</evidence>
<dbReference type="Pfam" id="PF08546">
    <property type="entry name" value="ApbA_C"/>
    <property type="match status" value="1"/>
</dbReference>
<dbReference type="SUPFAM" id="SSF51735">
    <property type="entry name" value="NAD(P)-binding Rossmann-fold domains"/>
    <property type="match status" value="1"/>
</dbReference>
<dbReference type="Proteomes" id="UP000307999">
    <property type="component" value="Unassembled WGS sequence"/>
</dbReference>
<keyword evidence="5 10" id="KW-0566">Pantothenate biosynthesis</keyword>
<dbReference type="PANTHER" id="PTHR43765">
    <property type="entry name" value="2-DEHYDROPANTOATE 2-REDUCTASE-RELATED"/>
    <property type="match status" value="1"/>
</dbReference>
<dbReference type="Gene3D" id="3.40.50.720">
    <property type="entry name" value="NAD(P)-binding Rossmann-like Domain"/>
    <property type="match status" value="1"/>
</dbReference>
<dbReference type="GO" id="GO:0005737">
    <property type="term" value="C:cytoplasm"/>
    <property type="evidence" value="ECO:0007669"/>
    <property type="project" value="TreeGrafter"/>
</dbReference>
<proteinExistence type="inferred from homology"/>
<dbReference type="PANTHER" id="PTHR43765:SF2">
    <property type="entry name" value="2-DEHYDROPANTOATE 2-REDUCTASE"/>
    <property type="match status" value="1"/>
</dbReference>
<feature type="domain" description="Ketopantoate reductase N-terminal" evidence="11">
    <location>
        <begin position="3"/>
        <end position="149"/>
    </location>
</feature>
<dbReference type="EMBL" id="SWDB01000003">
    <property type="protein sequence ID" value="TKB47421.1"/>
    <property type="molecule type" value="Genomic_DNA"/>
</dbReference>
<evidence type="ECO:0000256" key="5">
    <source>
        <dbReference type="ARBA" id="ARBA00022655"/>
    </source>
</evidence>
<evidence type="ECO:0000259" key="11">
    <source>
        <dbReference type="Pfam" id="PF02558"/>
    </source>
</evidence>
<sequence length="299" mass="33777">MNIVMIGAGAMGSLLHQQLDAYHQVHFLPKPGQQEFGFTETYQFTHLNGNTEQLVRRYIKVEQIGQADMVICALKAYQVKGAVEYIAPFLSPDCPLVLQHNGMGVFQQVRQALGDNYKLGLLLSTQGARRVEDEQVLHTGKGNWQLGSYQAFDVRDNPAAALLNHLQDCSWYPSIREIQWTKLAVNCVINPLTAIYDVLNGELNNDRFTDIIDALINEVVVQAKVEKINLEPERLRNTIYQVIRQTAGNSSSMREDILAHRQSEIEFINGYIVNCAQHSGRAAPQNQWCVTQINQLQKK</sequence>
<evidence type="ECO:0000313" key="13">
    <source>
        <dbReference type="EMBL" id="TKB47421.1"/>
    </source>
</evidence>
<comment type="pathway">
    <text evidence="1 10">Cofactor biosynthesis; (R)-pantothenate biosynthesis; (R)-pantoate from 3-methyl-2-oxobutanoate: step 2/2.</text>
</comment>
<dbReference type="GO" id="GO:0050661">
    <property type="term" value="F:NADP binding"/>
    <property type="evidence" value="ECO:0007669"/>
    <property type="project" value="TreeGrafter"/>
</dbReference>
<dbReference type="GO" id="GO:0015940">
    <property type="term" value="P:pantothenate biosynthetic process"/>
    <property type="evidence" value="ECO:0007669"/>
    <property type="project" value="UniProtKB-UniPathway"/>
</dbReference>
<dbReference type="InterPro" id="IPR050838">
    <property type="entry name" value="Ketopantoate_reductase"/>
</dbReference>
<dbReference type="InterPro" id="IPR013332">
    <property type="entry name" value="KPR_N"/>
</dbReference>
<dbReference type="RefSeq" id="WP_136734232.1">
    <property type="nucleotide sequence ID" value="NZ_SWDB01000003.1"/>
</dbReference>
<dbReference type="InterPro" id="IPR013752">
    <property type="entry name" value="KPA_reductase"/>
</dbReference>
<organism evidence="13 14">
    <name type="scientific">Thalassotalea mangrovi</name>
    <dbReference type="NCBI Taxonomy" id="2572245"/>
    <lineage>
        <taxon>Bacteria</taxon>
        <taxon>Pseudomonadati</taxon>
        <taxon>Pseudomonadota</taxon>
        <taxon>Gammaproteobacteria</taxon>
        <taxon>Alteromonadales</taxon>
        <taxon>Colwelliaceae</taxon>
        <taxon>Thalassotalea</taxon>
    </lineage>
</organism>
<dbReference type="InterPro" id="IPR008927">
    <property type="entry name" value="6-PGluconate_DH-like_C_sf"/>
</dbReference>
<dbReference type="Gene3D" id="1.10.1040.10">
    <property type="entry name" value="N-(1-d-carboxylethyl)-l-norvaline Dehydrogenase, domain 2"/>
    <property type="match status" value="1"/>
</dbReference>
<gene>
    <name evidence="13" type="ORF">E8M12_01130</name>
</gene>
<dbReference type="NCBIfam" id="TIGR00745">
    <property type="entry name" value="apbA_panE"/>
    <property type="match status" value="1"/>
</dbReference>
<dbReference type="GO" id="GO:0008677">
    <property type="term" value="F:2-dehydropantoate 2-reductase activity"/>
    <property type="evidence" value="ECO:0007669"/>
    <property type="project" value="UniProtKB-EC"/>
</dbReference>
<comment type="caution">
    <text evidence="13">The sequence shown here is derived from an EMBL/GenBank/DDBJ whole genome shotgun (WGS) entry which is preliminary data.</text>
</comment>
<evidence type="ECO:0000313" key="14">
    <source>
        <dbReference type="Proteomes" id="UP000307999"/>
    </source>
</evidence>
<evidence type="ECO:0000256" key="6">
    <source>
        <dbReference type="ARBA" id="ARBA00022857"/>
    </source>
</evidence>
<dbReference type="EC" id="1.1.1.169" evidence="3 10"/>
<evidence type="ECO:0000256" key="8">
    <source>
        <dbReference type="ARBA" id="ARBA00032024"/>
    </source>
</evidence>
<evidence type="ECO:0000256" key="4">
    <source>
        <dbReference type="ARBA" id="ARBA00019465"/>
    </source>
</evidence>
<name>A0A4U1B9N4_9GAMM</name>
<evidence type="ECO:0000256" key="3">
    <source>
        <dbReference type="ARBA" id="ARBA00013014"/>
    </source>
</evidence>
<comment type="function">
    <text evidence="10">Catalyzes the NADPH-dependent reduction of ketopantoate into pantoic acid.</text>
</comment>
<dbReference type="AlphaFoldDB" id="A0A4U1B9N4"/>
<comment type="similarity">
    <text evidence="2 10">Belongs to the ketopantoate reductase family.</text>
</comment>
<comment type="catalytic activity">
    <reaction evidence="9 10">
        <text>(R)-pantoate + NADP(+) = 2-dehydropantoate + NADPH + H(+)</text>
        <dbReference type="Rhea" id="RHEA:16233"/>
        <dbReference type="ChEBI" id="CHEBI:11561"/>
        <dbReference type="ChEBI" id="CHEBI:15378"/>
        <dbReference type="ChEBI" id="CHEBI:15980"/>
        <dbReference type="ChEBI" id="CHEBI:57783"/>
        <dbReference type="ChEBI" id="CHEBI:58349"/>
        <dbReference type="EC" id="1.1.1.169"/>
    </reaction>
</comment>
<evidence type="ECO:0000256" key="1">
    <source>
        <dbReference type="ARBA" id="ARBA00004994"/>
    </source>
</evidence>